<dbReference type="EMBL" id="JACHIJ010000003">
    <property type="protein sequence ID" value="MBB5052808.1"/>
    <property type="molecule type" value="Genomic_DNA"/>
</dbReference>
<accession>A0A840N4N4</accession>
<evidence type="ECO:0000313" key="2">
    <source>
        <dbReference type="EMBL" id="MBB5052808.1"/>
    </source>
</evidence>
<gene>
    <name evidence="2" type="ORF">HNQ36_002782</name>
</gene>
<protein>
    <submittedName>
        <fullName evidence="2">Uncharacterized protein</fullName>
    </submittedName>
</protein>
<dbReference type="Proteomes" id="UP000521227">
    <property type="component" value="Unassembled WGS sequence"/>
</dbReference>
<organism evidence="2 3">
    <name type="scientific">Afipia massiliensis</name>
    <dbReference type="NCBI Taxonomy" id="211460"/>
    <lineage>
        <taxon>Bacteria</taxon>
        <taxon>Pseudomonadati</taxon>
        <taxon>Pseudomonadota</taxon>
        <taxon>Alphaproteobacteria</taxon>
        <taxon>Hyphomicrobiales</taxon>
        <taxon>Nitrobacteraceae</taxon>
        <taxon>Afipia</taxon>
    </lineage>
</organism>
<evidence type="ECO:0000313" key="3">
    <source>
        <dbReference type="Proteomes" id="UP000521227"/>
    </source>
</evidence>
<reference evidence="2 3" key="1">
    <citation type="submission" date="2020-08" db="EMBL/GenBank/DDBJ databases">
        <title>Genomic Encyclopedia of Type Strains, Phase IV (KMG-IV): sequencing the most valuable type-strain genomes for metagenomic binning, comparative biology and taxonomic classification.</title>
        <authorList>
            <person name="Goeker M."/>
        </authorList>
    </citation>
    <scope>NUCLEOTIDE SEQUENCE [LARGE SCALE GENOMIC DNA]</scope>
    <source>
        <strain evidence="2 3">DSM 17498</strain>
    </source>
</reference>
<name>A0A840N4N4_9BRAD</name>
<feature type="region of interest" description="Disordered" evidence="1">
    <location>
        <begin position="77"/>
        <end position="98"/>
    </location>
</feature>
<comment type="caution">
    <text evidence="2">The sequence shown here is derived from an EMBL/GenBank/DDBJ whole genome shotgun (WGS) entry which is preliminary data.</text>
</comment>
<dbReference type="AlphaFoldDB" id="A0A840N4N4"/>
<sequence length="203" mass="21261">MVGICVSAPCVAVRAFASNSSRNLVGIGRLVSRLAVVAAIAACLPSTSRAASTDAEFLRIVKSLEARVNALEAENRKYRQEAQSARAPTNQPNSVGHALTSNSPLASYASVQAPLVLDNRWSNVYVGSSFGAGVTQSRVSSKERIAIASLSPPPNDLTGYNVSSEGRGTDGYGANIDLFVGFNNRITSNMVAGLTCTPDCPRL</sequence>
<feature type="compositionally biased region" description="Polar residues" evidence="1">
    <location>
        <begin position="81"/>
        <end position="98"/>
    </location>
</feature>
<evidence type="ECO:0000256" key="1">
    <source>
        <dbReference type="SAM" id="MobiDB-lite"/>
    </source>
</evidence>
<proteinExistence type="predicted"/>